<feature type="coiled-coil region" evidence="1">
    <location>
        <begin position="31"/>
        <end position="68"/>
    </location>
</feature>
<dbReference type="OrthoDB" id="965534at2"/>
<evidence type="ECO:0000313" key="3">
    <source>
        <dbReference type="EMBL" id="CCH51701.1"/>
    </source>
</evidence>
<keyword evidence="4" id="KW-1185">Reference proteome</keyword>
<name>I2GCS7_9BACT</name>
<keyword evidence="2" id="KW-0812">Transmembrane</keyword>
<accession>I2GCS7</accession>
<organism evidence="3 4">
    <name type="scientific">Fibrisoma limi BUZ 3</name>
    <dbReference type="NCBI Taxonomy" id="1185876"/>
    <lineage>
        <taxon>Bacteria</taxon>
        <taxon>Pseudomonadati</taxon>
        <taxon>Bacteroidota</taxon>
        <taxon>Cytophagia</taxon>
        <taxon>Cytophagales</taxon>
        <taxon>Spirosomataceae</taxon>
        <taxon>Fibrisoma</taxon>
    </lineage>
</organism>
<evidence type="ECO:0000313" key="4">
    <source>
        <dbReference type="Proteomes" id="UP000009309"/>
    </source>
</evidence>
<gene>
    <name evidence="3" type="ORF">BN8_00644</name>
</gene>
<feature type="transmembrane region" description="Helical" evidence="2">
    <location>
        <begin position="12"/>
        <end position="31"/>
    </location>
</feature>
<dbReference type="eggNOG" id="ENOG502ZEAW">
    <property type="taxonomic scope" value="Bacteria"/>
</dbReference>
<comment type="caution">
    <text evidence="3">The sequence shown here is derived from an EMBL/GenBank/DDBJ whole genome shotgun (WGS) entry which is preliminary data.</text>
</comment>
<evidence type="ECO:0000256" key="1">
    <source>
        <dbReference type="SAM" id="Coils"/>
    </source>
</evidence>
<sequence>MATENQSTVRTLLVAVVVLLAGIAALLWVAYNRHQRLVDEAQDLRRNLHQKSSQIKQLENRLQNCDTVQTVVDSSWGAQPTTTTGVARRYY</sequence>
<keyword evidence="2" id="KW-0472">Membrane</keyword>
<dbReference type="AlphaFoldDB" id="I2GCS7"/>
<evidence type="ECO:0000256" key="2">
    <source>
        <dbReference type="SAM" id="Phobius"/>
    </source>
</evidence>
<proteinExistence type="predicted"/>
<dbReference type="RefSeq" id="WP_009280287.1">
    <property type="nucleotide sequence ID" value="NZ_CAIT01000004.1"/>
</dbReference>
<keyword evidence="2" id="KW-1133">Transmembrane helix</keyword>
<protein>
    <submittedName>
        <fullName evidence="3">Uncharacterized protein</fullName>
    </submittedName>
</protein>
<reference evidence="3 4" key="1">
    <citation type="journal article" date="2012" name="J. Bacteriol.">
        <title>Genome Sequence of the Filamentous Bacterium Fibrisoma limi BUZ 3T.</title>
        <authorList>
            <person name="Filippini M."/>
            <person name="Qi W."/>
            <person name="Jaenicke S."/>
            <person name="Goesmann A."/>
            <person name="Smits T.H."/>
            <person name="Bagheri H.C."/>
        </authorList>
    </citation>
    <scope>NUCLEOTIDE SEQUENCE [LARGE SCALE GENOMIC DNA]</scope>
    <source>
        <strain evidence="4">BUZ 3T</strain>
    </source>
</reference>
<dbReference type="Proteomes" id="UP000009309">
    <property type="component" value="Unassembled WGS sequence"/>
</dbReference>
<keyword evidence="1" id="KW-0175">Coiled coil</keyword>
<dbReference type="EMBL" id="CAIT01000004">
    <property type="protein sequence ID" value="CCH51701.1"/>
    <property type="molecule type" value="Genomic_DNA"/>
</dbReference>